<dbReference type="AlphaFoldDB" id="A0AAV5UWH0"/>
<protein>
    <submittedName>
        <fullName evidence="1">Uncharacterized protein</fullName>
    </submittedName>
</protein>
<reference evidence="1" key="1">
    <citation type="submission" date="2023-10" db="EMBL/GenBank/DDBJ databases">
        <title>Genome assembly of Pristionchus species.</title>
        <authorList>
            <person name="Yoshida K."/>
            <person name="Sommer R.J."/>
        </authorList>
    </citation>
    <scope>NUCLEOTIDE SEQUENCE</scope>
    <source>
        <strain evidence="1">RS5133</strain>
    </source>
</reference>
<feature type="non-terminal residue" evidence="1">
    <location>
        <position position="111"/>
    </location>
</feature>
<feature type="non-terminal residue" evidence="1">
    <location>
        <position position="1"/>
    </location>
</feature>
<dbReference type="Proteomes" id="UP001432322">
    <property type="component" value="Unassembled WGS sequence"/>
</dbReference>
<accession>A0AAV5UWH0</accession>
<evidence type="ECO:0000313" key="1">
    <source>
        <dbReference type="EMBL" id="GMT10568.1"/>
    </source>
</evidence>
<proteinExistence type="predicted"/>
<keyword evidence="2" id="KW-1185">Reference proteome</keyword>
<dbReference type="EMBL" id="BTSY01000001">
    <property type="protein sequence ID" value="GMT10568.1"/>
    <property type="molecule type" value="Genomic_DNA"/>
</dbReference>
<name>A0AAV5UWH0_9BILA</name>
<evidence type="ECO:0000313" key="2">
    <source>
        <dbReference type="Proteomes" id="UP001432322"/>
    </source>
</evidence>
<gene>
    <name evidence="1" type="ORF">PFISCL1PPCAC_1865</name>
</gene>
<sequence length="111" mass="13203">REDTRQRILRIHWRVDRVRGQSVLFSSDVFSRDGCSSSSASSYCRMGVVEYASCLLSLSKHLSLACSRIHEWRLHIWHQHWLQPLWWSTRKQLWTGNGSLWPLRLQWTHGT</sequence>
<organism evidence="1 2">
    <name type="scientific">Pristionchus fissidentatus</name>
    <dbReference type="NCBI Taxonomy" id="1538716"/>
    <lineage>
        <taxon>Eukaryota</taxon>
        <taxon>Metazoa</taxon>
        <taxon>Ecdysozoa</taxon>
        <taxon>Nematoda</taxon>
        <taxon>Chromadorea</taxon>
        <taxon>Rhabditida</taxon>
        <taxon>Rhabditina</taxon>
        <taxon>Diplogasteromorpha</taxon>
        <taxon>Diplogasteroidea</taxon>
        <taxon>Neodiplogasteridae</taxon>
        <taxon>Pristionchus</taxon>
    </lineage>
</organism>
<comment type="caution">
    <text evidence="1">The sequence shown here is derived from an EMBL/GenBank/DDBJ whole genome shotgun (WGS) entry which is preliminary data.</text>
</comment>